<sequence>MQNRTAKRSTEGEKQDGAPAKKSALAFPVQRISTPPNMKKSFRNSGSSLVRDARGKVWVSPVKNRLREDRGSGEERQKLPEVITLSDDEDANSDTRSSATAAPKSAPKHSIKKPEISRTRTRRGKSQQGYLPARCAYKSGRRFQPSVQDPDSNVVQIDSESEESSDEQLEEEIEEMIEEEKEEEEEMDEDIEDSEKDDGHGNEEENEVEEEVVDVEKDQMEQRATKRADLIYKRNDLATQKRKLLAEVKFLRQELACLDSPEPEDTAKADNSQNCDSK</sequence>
<feature type="compositionally biased region" description="Polar residues" evidence="1">
    <location>
        <begin position="145"/>
        <end position="155"/>
    </location>
</feature>
<comment type="caution">
    <text evidence="2">The sequence shown here is derived from an EMBL/GenBank/DDBJ whole genome shotgun (WGS) entry which is preliminary data.</text>
</comment>
<gene>
    <name evidence="2" type="ORF">L596_028027</name>
</gene>
<accession>A0A4U5LXA9</accession>
<feature type="compositionally biased region" description="Acidic residues" evidence="1">
    <location>
        <begin position="159"/>
        <end position="196"/>
    </location>
</feature>
<dbReference type="EMBL" id="AZBU02000011">
    <property type="protein sequence ID" value="TKR60840.1"/>
    <property type="molecule type" value="Genomic_DNA"/>
</dbReference>
<feature type="compositionally biased region" description="Acidic residues" evidence="1">
    <location>
        <begin position="204"/>
        <end position="213"/>
    </location>
</feature>
<protein>
    <submittedName>
        <fullName evidence="2">Uncharacterized protein</fullName>
    </submittedName>
</protein>
<feature type="compositionally biased region" description="Basic and acidic residues" evidence="1">
    <location>
        <begin position="65"/>
        <end position="79"/>
    </location>
</feature>
<organism evidence="2 3">
    <name type="scientific">Steinernema carpocapsae</name>
    <name type="common">Entomopathogenic nematode</name>
    <dbReference type="NCBI Taxonomy" id="34508"/>
    <lineage>
        <taxon>Eukaryota</taxon>
        <taxon>Metazoa</taxon>
        <taxon>Ecdysozoa</taxon>
        <taxon>Nematoda</taxon>
        <taxon>Chromadorea</taxon>
        <taxon>Rhabditida</taxon>
        <taxon>Tylenchina</taxon>
        <taxon>Panagrolaimomorpha</taxon>
        <taxon>Strongyloidoidea</taxon>
        <taxon>Steinernematidae</taxon>
        <taxon>Steinernema</taxon>
    </lineage>
</organism>
<feature type="region of interest" description="Disordered" evidence="1">
    <location>
        <begin position="259"/>
        <end position="278"/>
    </location>
</feature>
<proteinExistence type="predicted"/>
<keyword evidence="3" id="KW-1185">Reference proteome</keyword>
<evidence type="ECO:0000313" key="2">
    <source>
        <dbReference type="EMBL" id="TKR60840.1"/>
    </source>
</evidence>
<feature type="compositionally biased region" description="Polar residues" evidence="1">
    <location>
        <begin position="269"/>
        <end position="278"/>
    </location>
</feature>
<feature type="compositionally biased region" description="Basic and acidic residues" evidence="1">
    <location>
        <begin position="214"/>
        <end position="225"/>
    </location>
</feature>
<reference evidence="2 3" key="1">
    <citation type="journal article" date="2015" name="Genome Biol.">
        <title>Comparative genomics of Steinernema reveals deeply conserved gene regulatory networks.</title>
        <authorList>
            <person name="Dillman A.R."/>
            <person name="Macchietto M."/>
            <person name="Porter C.F."/>
            <person name="Rogers A."/>
            <person name="Williams B."/>
            <person name="Antoshechkin I."/>
            <person name="Lee M.M."/>
            <person name="Goodwin Z."/>
            <person name="Lu X."/>
            <person name="Lewis E.E."/>
            <person name="Goodrich-Blair H."/>
            <person name="Stock S.P."/>
            <person name="Adams B.J."/>
            <person name="Sternberg P.W."/>
            <person name="Mortazavi A."/>
        </authorList>
    </citation>
    <scope>NUCLEOTIDE SEQUENCE [LARGE SCALE GENOMIC DNA]</scope>
    <source>
        <strain evidence="2 3">ALL</strain>
    </source>
</reference>
<evidence type="ECO:0000313" key="3">
    <source>
        <dbReference type="Proteomes" id="UP000298663"/>
    </source>
</evidence>
<name>A0A4U5LXA9_STECR</name>
<dbReference type="Proteomes" id="UP000298663">
    <property type="component" value="Unassembled WGS sequence"/>
</dbReference>
<dbReference type="AlphaFoldDB" id="A0A4U5LXA9"/>
<reference evidence="2 3" key="2">
    <citation type="journal article" date="2019" name="G3 (Bethesda)">
        <title>Hybrid Assembly of the Genome of the Entomopathogenic Nematode Steinernema carpocapsae Identifies the X-Chromosome.</title>
        <authorList>
            <person name="Serra L."/>
            <person name="Macchietto M."/>
            <person name="Macias-Munoz A."/>
            <person name="McGill C.J."/>
            <person name="Rodriguez I.M."/>
            <person name="Rodriguez B."/>
            <person name="Murad R."/>
            <person name="Mortazavi A."/>
        </authorList>
    </citation>
    <scope>NUCLEOTIDE SEQUENCE [LARGE SCALE GENOMIC DNA]</scope>
    <source>
        <strain evidence="2 3">ALL</strain>
    </source>
</reference>
<evidence type="ECO:0000256" key="1">
    <source>
        <dbReference type="SAM" id="MobiDB-lite"/>
    </source>
</evidence>
<feature type="region of interest" description="Disordered" evidence="1">
    <location>
        <begin position="1"/>
        <end position="225"/>
    </location>
</feature>